<proteinExistence type="predicted"/>
<gene>
    <name evidence="1" type="ORF">CB0940_01169</name>
    <name evidence="2" type="ORF">RHO25_001205</name>
</gene>
<organism evidence="1 3">
    <name type="scientific">Cercospora beticola</name>
    <name type="common">Sugarbeet leaf spot fungus</name>
    <dbReference type="NCBI Taxonomy" id="122368"/>
    <lineage>
        <taxon>Eukaryota</taxon>
        <taxon>Fungi</taxon>
        <taxon>Dikarya</taxon>
        <taxon>Ascomycota</taxon>
        <taxon>Pezizomycotina</taxon>
        <taxon>Dothideomycetes</taxon>
        <taxon>Dothideomycetidae</taxon>
        <taxon>Mycosphaerellales</taxon>
        <taxon>Mycosphaerellaceae</taxon>
        <taxon>Cercospora</taxon>
    </lineage>
</organism>
<dbReference type="Proteomes" id="UP000230605">
    <property type="component" value="Chromosome 1"/>
</dbReference>
<name>A0A2G5ICR8_CERBT</name>
<protein>
    <submittedName>
        <fullName evidence="1">Uncharacterized protein</fullName>
    </submittedName>
</protein>
<sequence>MSLTTMTPPTVIASPAERLPTSRRAVALEHRKQNILTMKYRASAPNLKEMAAKQSSIVKKSDSVKPQRKLDKQNVSYASFRLQSADIDLWLKESMPLPPDEQFDHVHVPGVGLGIALVGEEEHRLDCPYVAPLRVRHSDNNHAGSQARATPRTVAQTIQDLRLGDFEEQSEYRDYRASDPFRTSFSSSSSSELLNWPLVNR</sequence>
<keyword evidence="4" id="KW-1185">Reference proteome</keyword>
<dbReference type="EMBL" id="CP134184">
    <property type="protein sequence ID" value="WPA96598.1"/>
    <property type="molecule type" value="Genomic_DNA"/>
</dbReference>
<evidence type="ECO:0000313" key="4">
    <source>
        <dbReference type="Proteomes" id="UP001302367"/>
    </source>
</evidence>
<dbReference type="EMBL" id="LKMD01000100">
    <property type="protein sequence ID" value="PIB02571.1"/>
    <property type="molecule type" value="Genomic_DNA"/>
</dbReference>
<dbReference type="AlphaFoldDB" id="A0A2G5ICR8"/>
<reference evidence="2 4" key="2">
    <citation type="submission" date="2023-09" db="EMBL/GenBank/DDBJ databases">
        <title>Complete-Gapless Cercospora beticola genome.</title>
        <authorList>
            <person name="Wyatt N.A."/>
            <person name="Spanner R.E."/>
            <person name="Bolton M.D."/>
        </authorList>
    </citation>
    <scope>NUCLEOTIDE SEQUENCE [LARGE SCALE GENOMIC DNA]</scope>
    <source>
        <strain evidence="2">Cb09-40</strain>
    </source>
</reference>
<dbReference type="Proteomes" id="UP001302367">
    <property type="component" value="Chromosome 1"/>
</dbReference>
<reference evidence="1 3" key="1">
    <citation type="submission" date="2015-10" db="EMBL/GenBank/DDBJ databases">
        <title>The cercosporin biosynthetic gene cluster was horizontally transferred to several fungal lineages and shown to be expanded in Cercospora beticola based on microsynteny with recipient genomes.</title>
        <authorList>
            <person name="De Jonge R."/>
            <person name="Ebert M.K."/>
            <person name="Suttle J.C."/>
            <person name="Jurick Ii W.M."/>
            <person name="Secor G.A."/>
            <person name="Thomma B.P."/>
            <person name="Van De Peer Y."/>
            <person name="Bolton M.D."/>
        </authorList>
    </citation>
    <scope>NUCLEOTIDE SEQUENCE [LARGE SCALE GENOMIC DNA]</scope>
    <source>
        <strain evidence="1 3">09-40</strain>
    </source>
</reference>
<accession>A0A2G5ICR8</accession>
<dbReference type="OrthoDB" id="3637873at2759"/>
<evidence type="ECO:0000313" key="2">
    <source>
        <dbReference type="EMBL" id="WPA96598.1"/>
    </source>
</evidence>
<evidence type="ECO:0000313" key="1">
    <source>
        <dbReference type="EMBL" id="PIB02571.1"/>
    </source>
</evidence>
<evidence type="ECO:0000313" key="3">
    <source>
        <dbReference type="Proteomes" id="UP000230605"/>
    </source>
</evidence>